<evidence type="ECO:0000313" key="2">
    <source>
        <dbReference type="Proteomes" id="UP000184267"/>
    </source>
</evidence>
<accession>A0A1M2V4Q9</accession>
<comment type="caution">
    <text evidence="1">The sequence shown here is derived from an EMBL/GenBank/DDBJ whole genome shotgun (WGS) entry which is preliminary data.</text>
</comment>
<keyword evidence="2" id="KW-1185">Reference proteome</keyword>
<evidence type="ECO:0008006" key="3">
    <source>
        <dbReference type="Google" id="ProtNLM"/>
    </source>
</evidence>
<proteinExistence type="predicted"/>
<dbReference type="Proteomes" id="UP000184267">
    <property type="component" value="Unassembled WGS sequence"/>
</dbReference>
<dbReference type="OrthoDB" id="2729990at2759"/>
<evidence type="ECO:0000313" key="1">
    <source>
        <dbReference type="EMBL" id="OJT02595.1"/>
    </source>
</evidence>
<sequence length="487" mass="55833">MQTRGNPRLPIDVMLEIMDVSPTPTVATLMKTCRKLYHEGPKRIFAECPHIEDSPGDALLRSFCLFLLAEHGTRFPYLRKIRFDMVAQEEDVVAMLYDCIKKMTHLEVLIFDVDLDALLDCHPKYAAAFSDLRTIKHLEVAAGGPDCFDMLKNMRSQLVNVELQMWDTTNTRDLTLEQDLNPVTLLEHSSGTLERLECERWYPIRFHSGNPRYPAMRRLTLDNESVPSRAALVQVYPNLTHLYFRWVDFEIPVDEDSWEVMLSEAFEANSATPSSLSWTELEEVRGTTGIIWALALRCRVRRLDLSNVRNHGDRVMLSSLLRRTHPTHLGLATAGAFFDEEIEDSMKQIFSQEAASGLRSLDLRLDFDPDDLLEISEYMEYVQYTVTQLQLEELSLHISGTHFAQYDQHDPNIVRPFGASGVYLWDLDLRALANVFMDRMPTLKKIRANVDTTVRIEFPVELNDILITRTSAGAERCVVMGKEDRGS</sequence>
<dbReference type="OMA" id="EDSWEVM"/>
<gene>
    <name evidence="1" type="ORF">TRAPUB_6859</name>
</gene>
<name>A0A1M2V4Q9_TRAPU</name>
<organism evidence="1 2">
    <name type="scientific">Trametes pubescens</name>
    <name type="common">White-rot fungus</name>
    <dbReference type="NCBI Taxonomy" id="154538"/>
    <lineage>
        <taxon>Eukaryota</taxon>
        <taxon>Fungi</taxon>
        <taxon>Dikarya</taxon>
        <taxon>Basidiomycota</taxon>
        <taxon>Agaricomycotina</taxon>
        <taxon>Agaricomycetes</taxon>
        <taxon>Polyporales</taxon>
        <taxon>Polyporaceae</taxon>
        <taxon>Trametes</taxon>
    </lineage>
</organism>
<dbReference type="AlphaFoldDB" id="A0A1M2V4Q9"/>
<reference evidence="1 2" key="1">
    <citation type="submission" date="2016-10" db="EMBL/GenBank/DDBJ databases">
        <title>Genome sequence of the basidiomycete white-rot fungus Trametes pubescens.</title>
        <authorList>
            <person name="Makela M.R."/>
            <person name="Granchi Z."/>
            <person name="Peng M."/>
            <person name="De Vries R.P."/>
            <person name="Grigoriev I."/>
            <person name="Riley R."/>
            <person name="Hilden K."/>
        </authorList>
    </citation>
    <scope>NUCLEOTIDE SEQUENCE [LARGE SCALE GENOMIC DNA]</scope>
    <source>
        <strain evidence="1 2">FBCC735</strain>
    </source>
</reference>
<dbReference type="EMBL" id="MNAD01001660">
    <property type="protein sequence ID" value="OJT02595.1"/>
    <property type="molecule type" value="Genomic_DNA"/>
</dbReference>
<protein>
    <recommendedName>
        <fullName evidence="3">F-box domain-containing protein</fullName>
    </recommendedName>
</protein>